<dbReference type="GO" id="GO:0043023">
    <property type="term" value="F:ribosomal large subunit binding"/>
    <property type="evidence" value="ECO:0007669"/>
    <property type="project" value="TreeGrafter"/>
</dbReference>
<name>A0A922MLU0_SPOEX</name>
<dbReference type="PANTHER" id="PTHR12389:SF0">
    <property type="entry name" value="E3 UBIQUITIN-PROTEIN LIGASE LISTERIN"/>
    <property type="match status" value="1"/>
</dbReference>
<protein>
    <recommendedName>
        <fullName evidence="1">E3 ubiquitin-protein ligase listerin</fullName>
        <ecNumber evidence="1">2.3.2.27</ecNumber>
    </recommendedName>
    <alternativeName>
        <fullName evidence="1">RING-type E3 ubiquitin transferase listerin</fullName>
    </alternativeName>
</protein>
<comment type="function">
    <text evidence="1">E3 ubiquitin-protein ligase. Component of the ribosome quality control complex (RQC), a ribosome-associated complex that mediates ubiquitination and extraction of incompletely synthesized nascent chains for proteasomal degradation.</text>
</comment>
<keyword evidence="1" id="KW-0862">Zinc</keyword>
<dbReference type="GO" id="GO:0008270">
    <property type="term" value="F:zinc ion binding"/>
    <property type="evidence" value="ECO:0007669"/>
    <property type="project" value="UniProtKB-KW"/>
</dbReference>
<accession>A0A922MLU0</accession>
<dbReference type="Proteomes" id="UP000814243">
    <property type="component" value="Unassembled WGS sequence"/>
</dbReference>
<dbReference type="GO" id="GO:0072344">
    <property type="term" value="P:rescue of stalled ribosome"/>
    <property type="evidence" value="ECO:0007669"/>
    <property type="project" value="UniProtKB-UniRule"/>
</dbReference>
<keyword evidence="1" id="KW-0833">Ubl conjugation pathway</keyword>
<reference evidence="2" key="1">
    <citation type="journal article" date="2021" name="G3 (Bethesda)">
        <title>Genome and transcriptome analysis of the beet armyworm Spodoptera exigua reveals targets for pest control. .</title>
        <authorList>
            <person name="Simon S."/>
            <person name="Breeschoten T."/>
            <person name="Jansen H.J."/>
            <person name="Dirks R.P."/>
            <person name="Schranz M.E."/>
            <person name="Ros V.I.D."/>
        </authorList>
    </citation>
    <scope>NUCLEOTIDE SEQUENCE</scope>
    <source>
        <strain evidence="2">TB_SE_WUR_2020</strain>
    </source>
</reference>
<dbReference type="GO" id="GO:0061630">
    <property type="term" value="F:ubiquitin protein ligase activity"/>
    <property type="evidence" value="ECO:0007669"/>
    <property type="project" value="UniProtKB-UniRule"/>
</dbReference>
<dbReference type="EC" id="2.3.2.27" evidence="1"/>
<keyword evidence="1" id="KW-0863">Zinc-finger</keyword>
<comment type="catalytic activity">
    <reaction evidence="1">
        <text>S-ubiquitinyl-[E2 ubiquitin-conjugating enzyme]-L-cysteine + [acceptor protein]-L-lysine = [E2 ubiquitin-conjugating enzyme]-L-cysteine + N(6)-ubiquitinyl-[acceptor protein]-L-lysine.</text>
        <dbReference type="EC" id="2.3.2.27"/>
    </reaction>
</comment>
<comment type="caution">
    <text evidence="2">The sequence shown here is derived from an EMBL/GenBank/DDBJ whole genome shotgun (WGS) entry which is preliminary data.</text>
</comment>
<dbReference type="GO" id="GO:1990116">
    <property type="term" value="P:ribosome-associated ubiquitin-dependent protein catabolic process"/>
    <property type="evidence" value="ECO:0007669"/>
    <property type="project" value="UniProtKB-UniRule"/>
</dbReference>
<sequence>MDMDINYNGQVIEKVGSAKFLGILIDSQLTWKPQAEDVRAVCCVDERRLELRVALQRAHPLRPPRLDAGAAPALPGRPAHWLALYLAAGGRLRGALRLWAGAVSARVAAAPQCYICYCRLHPASGRLPRVPCHQCKNKFHNVCLVPRPPLSRPPPHRTISKLIPIFYFPAQMVRDEQQIQLSAVQSGVLMHSAAPHPTYRCTTTCLYGPPLCIICIYSNHL</sequence>
<dbReference type="GO" id="GO:0005829">
    <property type="term" value="C:cytosol"/>
    <property type="evidence" value="ECO:0007669"/>
    <property type="project" value="UniProtKB-UniRule"/>
</dbReference>
<keyword evidence="1" id="KW-0479">Metal-binding</keyword>
<dbReference type="InterPro" id="IPR013083">
    <property type="entry name" value="Znf_RING/FYVE/PHD"/>
</dbReference>
<dbReference type="InterPro" id="IPR039795">
    <property type="entry name" value="LTN1/Rkr1"/>
</dbReference>
<comment type="subunit">
    <text evidence="1">Component of the ribosome quality control complex (RQC).</text>
</comment>
<dbReference type="GO" id="GO:1990112">
    <property type="term" value="C:RQC complex"/>
    <property type="evidence" value="ECO:0007669"/>
    <property type="project" value="UniProtKB-UniRule"/>
</dbReference>
<dbReference type="PANTHER" id="PTHR12389">
    <property type="entry name" value="ZINC FINGER PROTEIN 294"/>
    <property type="match status" value="1"/>
</dbReference>
<evidence type="ECO:0000256" key="1">
    <source>
        <dbReference type="RuleBase" id="RU367090"/>
    </source>
</evidence>
<comment type="pathway">
    <text evidence="1">Protein modification; protein ubiquitination.</text>
</comment>
<comment type="similarity">
    <text evidence="1">Belongs to the LTN1 family.</text>
</comment>
<organism evidence="2 3">
    <name type="scientific">Spodoptera exigua</name>
    <name type="common">Beet armyworm</name>
    <name type="synonym">Noctua fulgens</name>
    <dbReference type="NCBI Taxonomy" id="7107"/>
    <lineage>
        <taxon>Eukaryota</taxon>
        <taxon>Metazoa</taxon>
        <taxon>Ecdysozoa</taxon>
        <taxon>Arthropoda</taxon>
        <taxon>Hexapoda</taxon>
        <taxon>Insecta</taxon>
        <taxon>Pterygota</taxon>
        <taxon>Neoptera</taxon>
        <taxon>Endopterygota</taxon>
        <taxon>Lepidoptera</taxon>
        <taxon>Glossata</taxon>
        <taxon>Ditrysia</taxon>
        <taxon>Noctuoidea</taxon>
        <taxon>Noctuidae</taxon>
        <taxon>Amphipyrinae</taxon>
        <taxon>Spodoptera</taxon>
    </lineage>
</organism>
<gene>
    <name evidence="2" type="ORF">HF086_016762</name>
</gene>
<dbReference type="AlphaFoldDB" id="A0A922MLU0"/>
<evidence type="ECO:0000313" key="2">
    <source>
        <dbReference type="EMBL" id="KAH9638437.1"/>
    </source>
</evidence>
<dbReference type="EMBL" id="JACEFF010000396">
    <property type="protein sequence ID" value="KAH9638437.1"/>
    <property type="molecule type" value="Genomic_DNA"/>
</dbReference>
<keyword evidence="1" id="KW-0808">Transferase</keyword>
<evidence type="ECO:0000313" key="3">
    <source>
        <dbReference type="Proteomes" id="UP000814243"/>
    </source>
</evidence>
<proteinExistence type="inferred from homology"/>
<dbReference type="Gene3D" id="3.30.40.10">
    <property type="entry name" value="Zinc/RING finger domain, C3HC4 (zinc finger)"/>
    <property type="match status" value="1"/>
</dbReference>